<accession>A0ABX2H338</accession>
<comment type="caution">
    <text evidence="1">The sequence shown here is derived from an EMBL/GenBank/DDBJ whole genome shotgun (WGS) entry which is preliminary data.</text>
</comment>
<dbReference type="RefSeq" id="WP_173769291.1">
    <property type="nucleotide sequence ID" value="NZ_JAAITS010000004.1"/>
</dbReference>
<reference evidence="1 2" key="1">
    <citation type="journal article" date="2020" name="Cell Host Microbe">
        <title>Functional and Genomic Variation between Human-Derived Isolates of Lachnospiraceae Reveals Inter- and Intra-Species Diversity.</title>
        <authorList>
            <person name="Sorbara M.T."/>
            <person name="Littmann E.R."/>
            <person name="Fontana E."/>
            <person name="Moody T.U."/>
            <person name="Kohout C.E."/>
            <person name="Gjonbalaj M."/>
            <person name="Eaton V."/>
            <person name="Seok R."/>
            <person name="Leiner I.M."/>
            <person name="Pamer E.G."/>
        </authorList>
    </citation>
    <scope>NUCLEOTIDE SEQUENCE [LARGE SCALE GENOMIC DNA]</scope>
    <source>
        <strain evidence="1 2">MSK.17.74</strain>
    </source>
</reference>
<gene>
    <name evidence="1" type="ORF">G5B17_02380</name>
</gene>
<dbReference type="Proteomes" id="UP001644719">
    <property type="component" value="Unassembled WGS sequence"/>
</dbReference>
<name>A0ABX2H338_9FIRM</name>
<keyword evidence="2" id="KW-1185">Reference proteome</keyword>
<sequence>MAKLQFTTIDNLREFLTLHNVQIDKKISDATANSIKTISQSDDGYIVYFYTKPAPVTVDEAVFTITLPRPLTKADKVKNAVAGHLAGLDKDGNLVDSGKSVTDFDAAGAADTAKAEVLGVVGTIPADATAKNVVDYIKEVVTAGAYDDKQIKADIAANKGAIDTLNGTGDGSVKKAVSDAVAKIVAEAPESYDTLKEISDWITNHTSDAATMNSQINTNKTDIANLKTLIGTLPDTATSKDIVSYIAEYVSKALADSDLSQYATAEALKACVGRVDAIEKKIPTLEAADTANTEAINGVKTRVETVEGKVKAIEDDLAVEKPKIAKNATDIAALQGLVGDGYEAIPSEKIQALFKVTE</sequence>
<proteinExistence type="predicted"/>
<evidence type="ECO:0000313" key="1">
    <source>
        <dbReference type="EMBL" id="NSG84306.1"/>
    </source>
</evidence>
<dbReference type="Gene3D" id="1.20.5.340">
    <property type="match status" value="1"/>
</dbReference>
<protein>
    <submittedName>
        <fullName evidence="1">Uncharacterized protein</fullName>
    </submittedName>
</protein>
<evidence type="ECO:0000313" key="2">
    <source>
        <dbReference type="Proteomes" id="UP001644719"/>
    </source>
</evidence>
<organism evidence="1 2">
    <name type="scientific">Blautia faecis</name>
    <dbReference type="NCBI Taxonomy" id="871665"/>
    <lineage>
        <taxon>Bacteria</taxon>
        <taxon>Bacillati</taxon>
        <taxon>Bacillota</taxon>
        <taxon>Clostridia</taxon>
        <taxon>Lachnospirales</taxon>
        <taxon>Lachnospiraceae</taxon>
        <taxon>Blautia</taxon>
    </lineage>
</organism>
<dbReference type="EMBL" id="JAAITS010000004">
    <property type="protein sequence ID" value="NSG84306.1"/>
    <property type="molecule type" value="Genomic_DNA"/>
</dbReference>